<sequence length="257" mass="30540">MLNRYQGEFLPDFNYNDWIIQSNNSLERNCLESLLATLKQLTENNIYEEIIRICDHPNCQKIMDTRIYEYKLYAYYKTKKIDQAIQFYRQTVDYYYSKFGVEVSTKFKEIYKMIIDSSSVSQVNVDQLEKTLVVDNSSEQTFYCDFDIFKNIYQINVRFARRTMKARVLALLTIVDQSNSLSEKELIQEADILKKVIANNLRKNDVFSKFNMTQYSLILAVPNVEGAQVAIDRIINRFNEKKKHHEIFLNCELKKIR</sequence>
<organism evidence="2 3">
    <name type="scientific">Candidatus Erysipelatoclostridium merdavium</name>
    <dbReference type="NCBI Taxonomy" id="2838566"/>
    <lineage>
        <taxon>Bacteria</taxon>
        <taxon>Bacillati</taxon>
        <taxon>Bacillota</taxon>
        <taxon>Erysipelotrichia</taxon>
        <taxon>Erysipelotrichales</taxon>
        <taxon>Erysipelotrichales incertae sedis</taxon>
    </lineage>
</organism>
<evidence type="ECO:0000313" key="2">
    <source>
        <dbReference type="EMBL" id="HIX80360.1"/>
    </source>
</evidence>
<comment type="caution">
    <text evidence="2">The sequence shown here is derived from an EMBL/GenBank/DDBJ whole genome shotgun (WGS) entry which is preliminary data.</text>
</comment>
<dbReference type="PANTHER" id="PTHR35807">
    <property type="entry name" value="TRANSCRIPTIONAL REGULATOR REDD-RELATED"/>
    <property type="match status" value="1"/>
</dbReference>
<name>A0A9D1XLV2_9FIRM</name>
<gene>
    <name evidence="2" type="ORF">H9980_00075</name>
</gene>
<dbReference type="InterPro" id="IPR011990">
    <property type="entry name" value="TPR-like_helical_dom_sf"/>
</dbReference>
<dbReference type="InterPro" id="IPR005158">
    <property type="entry name" value="BTAD"/>
</dbReference>
<dbReference type="AlphaFoldDB" id="A0A9D1XLV2"/>
<proteinExistence type="predicted"/>
<reference evidence="2" key="2">
    <citation type="submission" date="2021-04" db="EMBL/GenBank/DDBJ databases">
        <authorList>
            <person name="Gilroy R."/>
        </authorList>
    </citation>
    <scope>NUCLEOTIDE SEQUENCE</scope>
    <source>
        <strain evidence="2">ChiGjej1B1-14440</strain>
    </source>
</reference>
<dbReference type="Gene3D" id="1.25.40.10">
    <property type="entry name" value="Tetratricopeptide repeat domain"/>
    <property type="match status" value="1"/>
</dbReference>
<protein>
    <recommendedName>
        <fullName evidence="1">Bacterial transcriptional activator domain-containing protein</fullName>
    </recommendedName>
</protein>
<accession>A0A9D1XLV2</accession>
<reference evidence="2" key="1">
    <citation type="journal article" date="2021" name="PeerJ">
        <title>Extensive microbial diversity within the chicken gut microbiome revealed by metagenomics and culture.</title>
        <authorList>
            <person name="Gilroy R."/>
            <person name="Ravi A."/>
            <person name="Getino M."/>
            <person name="Pursley I."/>
            <person name="Horton D.L."/>
            <person name="Alikhan N.F."/>
            <person name="Baker D."/>
            <person name="Gharbi K."/>
            <person name="Hall N."/>
            <person name="Watson M."/>
            <person name="Adriaenssens E.M."/>
            <person name="Foster-Nyarko E."/>
            <person name="Jarju S."/>
            <person name="Secka A."/>
            <person name="Antonio M."/>
            <person name="Oren A."/>
            <person name="Chaudhuri R.R."/>
            <person name="La Ragione R."/>
            <person name="Hildebrand F."/>
            <person name="Pallen M.J."/>
        </authorList>
    </citation>
    <scope>NUCLEOTIDE SEQUENCE</scope>
    <source>
        <strain evidence="2">ChiGjej1B1-14440</strain>
    </source>
</reference>
<dbReference type="PANTHER" id="PTHR35807:SF2">
    <property type="entry name" value="TRANSCRIPTIONAL ACTIVATOR DOMAIN"/>
    <property type="match status" value="1"/>
</dbReference>
<dbReference type="EMBL" id="DXET01000002">
    <property type="protein sequence ID" value="HIX80360.1"/>
    <property type="molecule type" value="Genomic_DNA"/>
</dbReference>
<evidence type="ECO:0000259" key="1">
    <source>
        <dbReference type="Pfam" id="PF03704"/>
    </source>
</evidence>
<dbReference type="Proteomes" id="UP000886724">
    <property type="component" value="Unassembled WGS sequence"/>
</dbReference>
<evidence type="ECO:0000313" key="3">
    <source>
        <dbReference type="Proteomes" id="UP000886724"/>
    </source>
</evidence>
<dbReference type="InterPro" id="IPR051677">
    <property type="entry name" value="AfsR-DnrI-RedD_regulator"/>
</dbReference>
<dbReference type="Pfam" id="PF03704">
    <property type="entry name" value="BTAD"/>
    <property type="match status" value="1"/>
</dbReference>
<feature type="domain" description="Bacterial transcriptional activator" evidence="1">
    <location>
        <begin position="3"/>
        <end position="114"/>
    </location>
</feature>